<reference evidence="1 2" key="1">
    <citation type="submission" date="2020-08" db="EMBL/GenBank/DDBJ databases">
        <title>Genomic Encyclopedia of Type Strains, Phase IV (KMG-IV): sequencing the most valuable type-strain genomes for metagenomic binning, comparative biology and taxonomic classification.</title>
        <authorList>
            <person name="Goeker M."/>
        </authorList>
    </citation>
    <scope>NUCLEOTIDE SEQUENCE [LARGE SCALE GENOMIC DNA]</scope>
    <source>
        <strain evidence="1 2">DSM 100397</strain>
    </source>
</reference>
<dbReference type="Proteomes" id="UP000555003">
    <property type="component" value="Unassembled WGS sequence"/>
</dbReference>
<dbReference type="EMBL" id="JACJIS010000001">
    <property type="protein sequence ID" value="MBA9073493.1"/>
    <property type="molecule type" value="Genomic_DNA"/>
</dbReference>
<accession>A0ABR6DPZ6</accession>
<dbReference type="SUPFAM" id="SSF117074">
    <property type="entry name" value="Hypothetical protein PA1324"/>
    <property type="match status" value="1"/>
</dbReference>
<name>A0ABR6DPZ6_9FLAO</name>
<proteinExistence type="predicted"/>
<comment type="caution">
    <text evidence="1">The sequence shown here is derived from an EMBL/GenBank/DDBJ whole genome shotgun (WGS) entry which is preliminary data.</text>
</comment>
<evidence type="ECO:0000313" key="1">
    <source>
        <dbReference type="EMBL" id="MBA9073493.1"/>
    </source>
</evidence>
<sequence length="178" mass="20204">MKISKYLLFVFALLLGSAVYSQEIIYPKTAFDQAAAKKALEKGKSSISGFVFSAPRNGFGIKHVNERTYGKYKVVSLFPLTPYMEEWKKLRTRLHNTGKKIVKMSKEADATRIDVETDEGGNFTFKDLKPGKYLLISEVSWHYAQTDEDPEENIYVEVYGTAEIKTDGEKLTKVKVTN</sequence>
<evidence type="ECO:0000313" key="2">
    <source>
        <dbReference type="Proteomes" id="UP000555003"/>
    </source>
</evidence>
<gene>
    <name evidence="1" type="ORF">GGR22_001619</name>
</gene>
<organism evidence="1 2">
    <name type="scientific">Flavobacterium gossypii</name>
    <dbReference type="NCBI Taxonomy" id="1646119"/>
    <lineage>
        <taxon>Bacteria</taxon>
        <taxon>Pseudomonadati</taxon>
        <taxon>Bacteroidota</taxon>
        <taxon>Flavobacteriia</taxon>
        <taxon>Flavobacteriales</taxon>
        <taxon>Flavobacteriaceae</taxon>
        <taxon>Flavobacterium</taxon>
    </lineage>
</organism>
<keyword evidence="2" id="KW-1185">Reference proteome</keyword>
<protein>
    <recommendedName>
        <fullName evidence="3">Carboxypeptidase regulatory-like domain-containing protein</fullName>
    </recommendedName>
</protein>
<evidence type="ECO:0008006" key="3">
    <source>
        <dbReference type="Google" id="ProtNLM"/>
    </source>
</evidence>
<dbReference type="RefSeq" id="WP_182493231.1">
    <property type="nucleotide sequence ID" value="NZ_JACJIS010000001.1"/>
</dbReference>